<dbReference type="Pfam" id="PF00127">
    <property type="entry name" value="Copper-bind"/>
    <property type="match status" value="1"/>
</dbReference>
<dbReference type="Gene3D" id="2.60.120.200">
    <property type="match status" value="1"/>
</dbReference>
<dbReference type="InterPro" id="IPR013320">
    <property type="entry name" value="ConA-like_dom_sf"/>
</dbReference>
<dbReference type="EMBL" id="JACHIF010000012">
    <property type="protein sequence ID" value="MBB5040295.1"/>
    <property type="molecule type" value="Genomic_DNA"/>
</dbReference>
<evidence type="ECO:0000313" key="8">
    <source>
        <dbReference type="Proteomes" id="UP000534294"/>
    </source>
</evidence>
<dbReference type="RefSeq" id="WP_184212836.1">
    <property type="nucleotide sequence ID" value="NZ_JACHIF010000012.1"/>
</dbReference>
<dbReference type="InterPro" id="IPR011042">
    <property type="entry name" value="6-blade_b-propeller_TolB-like"/>
</dbReference>
<dbReference type="InterPro" id="IPR036237">
    <property type="entry name" value="Xyl_isomerase-like_sf"/>
</dbReference>
<keyword evidence="4" id="KW-0186">Copper</keyword>
<gene>
    <name evidence="7" type="ORF">HNQ64_004576</name>
</gene>
<evidence type="ECO:0000259" key="6">
    <source>
        <dbReference type="Pfam" id="PF00127"/>
    </source>
</evidence>
<keyword evidence="3" id="KW-0249">Electron transport</keyword>
<dbReference type="SUPFAM" id="SSF49899">
    <property type="entry name" value="Concanavalin A-like lectins/glucanases"/>
    <property type="match status" value="1"/>
</dbReference>
<accession>A0A7W8DSG8</accession>
<name>A0A7W8DSG8_9BACT</name>
<keyword evidence="5" id="KW-0732">Signal</keyword>
<comment type="caution">
    <text evidence="7">The sequence shown here is derived from an EMBL/GenBank/DDBJ whole genome shotgun (WGS) entry which is preliminary data.</text>
</comment>
<organism evidence="7 8">
    <name type="scientific">Prosthecobacter dejongeii</name>
    <dbReference type="NCBI Taxonomy" id="48465"/>
    <lineage>
        <taxon>Bacteria</taxon>
        <taxon>Pseudomonadati</taxon>
        <taxon>Verrucomicrobiota</taxon>
        <taxon>Verrucomicrobiia</taxon>
        <taxon>Verrucomicrobiales</taxon>
        <taxon>Verrucomicrobiaceae</taxon>
        <taxon>Prosthecobacter</taxon>
    </lineage>
</organism>
<dbReference type="SUPFAM" id="SSF51658">
    <property type="entry name" value="Xylose isomerase-like"/>
    <property type="match status" value="1"/>
</dbReference>
<dbReference type="GO" id="GO:0009055">
    <property type="term" value="F:electron transfer activity"/>
    <property type="evidence" value="ECO:0007669"/>
    <property type="project" value="InterPro"/>
</dbReference>
<dbReference type="PANTHER" id="PTHR33546">
    <property type="entry name" value="LARGE, MULTIFUNCTIONAL SECRETED PROTEIN-RELATED"/>
    <property type="match status" value="1"/>
</dbReference>
<evidence type="ECO:0000256" key="5">
    <source>
        <dbReference type="SAM" id="SignalP"/>
    </source>
</evidence>
<dbReference type="Pfam" id="PF13385">
    <property type="entry name" value="Laminin_G_3"/>
    <property type="match status" value="1"/>
</dbReference>
<feature type="domain" description="Blue (type 1) copper" evidence="6">
    <location>
        <begin position="1211"/>
        <end position="1324"/>
    </location>
</feature>
<dbReference type="GO" id="GO:0005507">
    <property type="term" value="F:copper ion binding"/>
    <property type="evidence" value="ECO:0007669"/>
    <property type="project" value="InterPro"/>
</dbReference>
<keyword evidence="8" id="KW-1185">Reference proteome</keyword>
<dbReference type="PROSITE" id="PS00196">
    <property type="entry name" value="COPPER_BLUE"/>
    <property type="match status" value="1"/>
</dbReference>
<dbReference type="Proteomes" id="UP000534294">
    <property type="component" value="Unassembled WGS sequence"/>
</dbReference>
<dbReference type="Gene3D" id="3.20.20.150">
    <property type="entry name" value="Divalent-metal-dependent TIM barrel enzymes"/>
    <property type="match status" value="1"/>
</dbReference>
<dbReference type="InterPro" id="IPR028871">
    <property type="entry name" value="BlueCu_1_BS"/>
</dbReference>
<dbReference type="PANTHER" id="PTHR33546:SF1">
    <property type="entry name" value="LARGE, MULTIFUNCTIONAL SECRETED PROTEIN"/>
    <property type="match status" value="1"/>
</dbReference>
<feature type="chain" id="PRO_5031156548" evidence="5">
    <location>
        <begin position="19"/>
        <end position="1324"/>
    </location>
</feature>
<sequence length="1324" mass="145001">MLFRIFLLLVGLATLGHAAPLFDRSNLAAWCIVPFDAGKRGPEARAAMLEKMGVKKFVYDYRAEHIPQWDEELTALKKHHVELFGWWFPTSYNEEAKKTLELFKRHGVKPQLWVNGNGGPIEVKDAADQQARIAKEVARLKPICEAAAPLGCQVALYNHGNWYGEPENAIAIVEALKAQGLSNAGLVYNLHHGHGHLNRLEKVLPQMLPHLLCLNLNGMDVAGDAKGRKILPLGMGTEDVRVLKIIAASGYKGVIGILNHTNEDAEGRLLDNLDGLAWLLPQIAGKAASEKPKYRTWKETSATTPEVQAKLMMMGQSVPSLSPDFGQALKGSLRIEGQEAYRTLPLSIECRAKLNSAKNFNILVANDPKSSATHWEIYSYKDSGVFSLYLPGRGGEYRTKVNICDGQWHDLVASIETDKVMLYVDGKLALEKDVPPLQGSTQPGDLSFGDLVEGGVGCDGVLDDARLSRGPMKPRKGDHPRQRMDNTLGLWNFDDLDSLLEGTVAAPAPAEFKPDRKPLREDEYAHWQAEVNRERVFDYYAKQAVQFMGKPLPDLLPGFPGLDGGQQGHWGNQNDAVTWKDGRFATSDLGSVFSTVFKGAGVTVNKGVCVRLGDLSACFDPESFSFPILWKGGFIKLSDARHGFMGGGVMDGKKVDVDRIAFKDTPVYRGFYRVGSQVVFVGRPKPNSGEKLFVNLGPKGMETASADLVQECLKGGPTQWPKWIETKGVIGQGEPFATDTLTIPFENPYGTLFFISGHDFFKDGTAAISTMTGEVWLVRGIDEKLEKLRWKRYATGLHQPLGVKIVNDKLYVLGRDQITCLHDLNDDDEADFYECMTNAQETSPGGHDYITGLETDAEGRFITASGNQGIIRIADAKVNVLATGFRNPNGIGLSPDGRFITTSVQEGDWTPASSICQVELGKNEGAHFGAGGPKNGQPPEPPLMYLPRGEDNSSGGQCFITGQPWSALKGEGNFAHFSPGTGTGWLVMRQQVEGRWQGAAVRIAGSFDSGSQTGRFRSLDGQLYVTGMQGWGSYTPKDGCFQRVRYTGGKVAVPIGFEAHDNGVRIRFDHAVDAAIAAKASNHFAQCWNYNYSAAYGSPEMSVRYADTAGHDPLEVRSAQVLEGGKTLFLEIPQLVPASMIHLRVGVSGERAHDVFLTAHALAPAFTDFPGYQKVAKTWTAPVKGAAKTTAKLNPWAKGEPGREIIVDAALGLQYVQKQLTAKAGEKLTLTFKNPDVVPHNWLLAKPGSLQKLGDQVNLMITDPKGLAKHYVPDSQDVLVYTDMTNPKEQFTIHFEAPKEKGDYPYLCTFPGHWMVMNGVLKVE</sequence>
<protein>
    <submittedName>
        <fullName evidence="7">Azurin/(2Fe-2S) ferredoxin</fullName>
    </submittedName>
</protein>
<keyword evidence="1" id="KW-0813">Transport</keyword>
<keyword evidence="2" id="KW-0479">Metal-binding</keyword>
<evidence type="ECO:0000256" key="2">
    <source>
        <dbReference type="ARBA" id="ARBA00022723"/>
    </source>
</evidence>
<dbReference type="SUPFAM" id="SSF63829">
    <property type="entry name" value="Calcium-dependent phosphotriesterase"/>
    <property type="match status" value="1"/>
</dbReference>
<evidence type="ECO:0000256" key="1">
    <source>
        <dbReference type="ARBA" id="ARBA00022448"/>
    </source>
</evidence>
<dbReference type="Gene3D" id="2.120.10.30">
    <property type="entry name" value="TolB, C-terminal domain"/>
    <property type="match status" value="1"/>
</dbReference>
<dbReference type="InterPro" id="IPR000923">
    <property type="entry name" value="BlueCu_1"/>
</dbReference>
<evidence type="ECO:0000313" key="7">
    <source>
        <dbReference type="EMBL" id="MBB5040295.1"/>
    </source>
</evidence>
<dbReference type="InterPro" id="IPR008972">
    <property type="entry name" value="Cupredoxin"/>
</dbReference>
<dbReference type="SUPFAM" id="SSF49503">
    <property type="entry name" value="Cupredoxins"/>
    <property type="match status" value="1"/>
</dbReference>
<dbReference type="CDD" id="cd04233">
    <property type="entry name" value="Auracyanin"/>
    <property type="match status" value="1"/>
</dbReference>
<reference evidence="7 8" key="1">
    <citation type="submission" date="2020-08" db="EMBL/GenBank/DDBJ databases">
        <title>Genomic Encyclopedia of Type Strains, Phase IV (KMG-IV): sequencing the most valuable type-strain genomes for metagenomic binning, comparative biology and taxonomic classification.</title>
        <authorList>
            <person name="Goeker M."/>
        </authorList>
    </citation>
    <scope>NUCLEOTIDE SEQUENCE [LARGE SCALE GENOMIC DNA]</scope>
    <source>
        <strain evidence="7 8">DSM 12251</strain>
    </source>
</reference>
<evidence type="ECO:0000256" key="3">
    <source>
        <dbReference type="ARBA" id="ARBA00022982"/>
    </source>
</evidence>
<evidence type="ECO:0000256" key="4">
    <source>
        <dbReference type="ARBA" id="ARBA00023008"/>
    </source>
</evidence>
<proteinExistence type="predicted"/>
<dbReference type="Gene3D" id="2.60.40.420">
    <property type="entry name" value="Cupredoxins - blue copper proteins"/>
    <property type="match status" value="1"/>
</dbReference>
<feature type="signal peptide" evidence="5">
    <location>
        <begin position="1"/>
        <end position="18"/>
    </location>
</feature>